<dbReference type="EMBL" id="JAPHVQ010000014">
    <property type="protein sequence ID" value="MDE8035686.1"/>
    <property type="molecule type" value="Genomic_DNA"/>
</dbReference>
<evidence type="ECO:0000313" key="7">
    <source>
        <dbReference type="EMBL" id="MDE8035686.1"/>
    </source>
</evidence>
<comment type="caution">
    <text evidence="7">The sequence shown here is derived from an EMBL/GenBank/DDBJ whole genome shotgun (WGS) entry which is preliminary data.</text>
</comment>
<protein>
    <submittedName>
        <fullName evidence="7">Heme ABC transporter ATP-binding protein</fullName>
    </submittedName>
</protein>
<name>A0A9X4G6P8_ACTEU</name>
<accession>A0A9X4G6P8</accession>
<proteinExistence type="predicted"/>
<dbReference type="PANTHER" id="PTHR42794">
    <property type="entry name" value="HEMIN IMPORT ATP-BINDING PROTEIN HMUV"/>
    <property type="match status" value="1"/>
</dbReference>
<dbReference type="InterPro" id="IPR017871">
    <property type="entry name" value="ABC_transporter-like_CS"/>
</dbReference>
<dbReference type="PROSITE" id="PS50893">
    <property type="entry name" value="ABC_TRANSPORTER_2"/>
    <property type="match status" value="1"/>
</dbReference>
<evidence type="ECO:0000256" key="2">
    <source>
        <dbReference type="ARBA" id="ARBA00022741"/>
    </source>
</evidence>
<dbReference type="GO" id="GO:0016887">
    <property type="term" value="F:ATP hydrolysis activity"/>
    <property type="evidence" value="ECO:0007669"/>
    <property type="project" value="InterPro"/>
</dbReference>
<keyword evidence="3 7" id="KW-0067">ATP-binding</keyword>
<reference evidence="7" key="1">
    <citation type="submission" date="2022-11" db="EMBL/GenBank/DDBJ databases">
        <authorList>
            <person name="Kamali M."/>
            <person name="Peak L."/>
            <person name="Go Y.Y."/>
            <person name="Balasuriya U.B.R."/>
            <person name="Carossino M."/>
        </authorList>
    </citation>
    <scope>NUCLEOTIDE SEQUENCE</scope>
    <source>
        <strain evidence="7">4524</strain>
    </source>
</reference>
<dbReference type="RefSeq" id="WP_275218483.1">
    <property type="nucleotide sequence ID" value="NZ_JAPHVQ010000014.1"/>
</dbReference>
<evidence type="ECO:0000256" key="3">
    <source>
        <dbReference type="ARBA" id="ARBA00022840"/>
    </source>
</evidence>
<organism evidence="7 8">
    <name type="scientific">Actinobacillus equuli subsp. equuli</name>
    <dbReference type="NCBI Taxonomy" id="202947"/>
    <lineage>
        <taxon>Bacteria</taxon>
        <taxon>Pseudomonadati</taxon>
        <taxon>Pseudomonadota</taxon>
        <taxon>Gammaproteobacteria</taxon>
        <taxon>Pasteurellales</taxon>
        <taxon>Pasteurellaceae</taxon>
        <taxon>Actinobacillus</taxon>
    </lineage>
</organism>
<sequence>MICKKNVKFDRLSEVLNAKNLSYQIAERTILQSINLSLKAGEISVLIGANGAGKSTLLRLLAGYLPPTTGDIRLNQQNLADFRPLALANQRAVMQQHSQISFPFLAEEVIRMGGYQRHIHDKDIEQVVVATECHALLKQQYRYLSGGEQQRIQLARALLQLWQPDMQGKILFLDEPTSAFDLHHQQHCLRLLRKLCDERGLSVCSILHDLNLASLYGDQLMLLAEGTIQVQGSPQAVISQTNVAKWYRSEVEVVAHCVHKIPQVMLLR</sequence>
<keyword evidence="2" id="KW-0547">Nucleotide-binding</keyword>
<keyword evidence="4" id="KW-1278">Translocase</keyword>
<keyword evidence="8" id="KW-1185">Reference proteome</keyword>
<evidence type="ECO:0000256" key="5">
    <source>
        <dbReference type="ARBA" id="ARBA00037066"/>
    </source>
</evidence>
<dbReference type="PANTHER" id="PTHR42794:SF1">
    <property type="entry name" value="HEMIN IMPORT ATP-BINDING PROTEIN HMUV"/>
    <property type="match status" value="1"/>
</dbReference>
<comment type="function">
    <text evidence="5">Part of the ABC transporter complex HmuTUV involved in hemin import. Responsible for energy coupling to the transport system.</text>
</comment>
<dbReference type="AlphaFoldDB" id="A0A9X4G6P8"/>
<dbReference type="GO" id="GO:0005524">
    <property type="term" value="F:ATP binding"/>
    <property type="evidence" value="ECO:0007669"/>
    <property type="project" value="UniProtKB-KW"/>
</dbReference>
<evidence type="ECO:0000259" key="6">
    <source>
        <dbReference type="PROSITE" id="PS50893"/>
    </source>
</evidence>
<dbReference type="CDD" id="cd03214">
    <property type="entry name" value="ABC_Iron-Siderophores_B12_Hemin"/>
    <property type="match status" value="1"/>
</dbReference>
<dbReference type="PROSITE" id="PS00211">
    <property type="entry name" value="ABC_TRANSPORTER_1"/>
    <property type="match status" value="1"/>
</dbReference>
<dbReference type="InterPro" id="IPR003593">
    <property type="entry name" value="AAA+_ATPase"/>
</dbReference>
<evidence type="ECO:0000313" key="8">
    <source>
        <dbReference type="Proteomes" id="UP001142444"/>
    </source>
</evidence>
<dbReference type="NCBIfam" id="NF010068">
    <property type="entry name" value="PRK13548.1"/>
    <property type="match status" value="1"/>
</dbReference>
<evidence type="ECO:0000256" key="4">
    <source>
        <dbReference type="ARBA" id="ARBA00022967"/>
    </source>
</evidence>
<dbReference type="Pfam" id="PF00005">
    <property type="entry name" value="ABC_tran"/>
    <property type="match status" value="1"/>
</dbReference>
<feature type="domain" description="ABC transporter" evidence="6">
    <location>
        <begin position="16"/>
        <end position="250"/>
    </location>
</feature>
<dbReference type="InterPro" id="IPR027417">
    <property type="entry name" value="P-loop_NTPase"/>
</dbReference>
<reference evidence="7" key="2">
    <citation type="journal article" date="2023" name="Pathogens">
        <title>Pathological Features and Genomic Characterization of an Actinobacillus equuli subsp. equuli Bearing Unique Virulence-Associated Genes from an Adult Horse with Pleuropneumonia.</title>
        <authorList>
            <person name="Kamali M."/>
            <person name="Carossino M."/>
            <person name="Del Piero F."/>
            <person name="Peak L."/>
            <person name="Mitchell M.S."/>
            <person name="Willette J."/>
            <person name="Baker R."/>
            <person name="Li F."/>
            <person name="Kenez A."/>
            <person name="Balasuriya U.B.R."/>
            <person name="Go Y.Y."/>
        </authorList>
    </citation>
    <scope>NUCLEOTIDE SEQUENCE</scope>
    <source>
        <strain evidence="7">4524</strain>
    </source>
</reference>
<evidence type="ECO:0000256" key="1">
    <source>
        <dbReference type="ARBA" id="ARBA00022448"/>
    </source>
</evidence>
<keyword evidence="1" id="KW-0813">Transport</keyword>
<dbReference type="Gene3D" id="3.40.50.300">
    <property type="entry name" value="P-loop containing nucleotide triphosphate hydrolases"/>
    <property type="match status" value="1"/>
</dbReference>
<dbReference type="InterPro" id="IPR003439">
    <property type="entry name" value="ABC_transporter-like_ATP-bd"/>
</dbReference>
<gene>
    <name evidence="7" type="ORF">OQ257_11020</name>
</gene>
<dbReference type="SMART" id="SM00382">
    <property type="entry name" value="AAA"/>
    <property type="match status" value="1"/>
</dbReference>
<dbReference type="Proteomes" id="UP001142444">
    <property type="component" value="Unassembled WGS sequence"/>
</dbReference>
<dbReference type="SUPFAM" id="SSF52540">
    <property type="entry name" value="P-loop containing nucleoside triphosphate hydrolases"/>
    <property type="match status" value="1"/>
</dbReference>